<dbReference type="PROSITE" id="PS51674">
    <property type="entry name" value="4FE4S_WBL"/>
    <property type="match status" value="1"/>
</dbReference>
<evidence type="ECO:0000313" key="2">
    <source>
        <dbReference type="EMBL" id="CAB4156186.1"/>
    </source>
</evidence>
<protein>
    <submittedName>
        <fullName evidence="2">WhiB-like iron-sulfur binding domain containing protein</fullName>
    </submittedName>
</protein>
<dbReference type="Pfam" id="PF02467">
    <property type="entry name" value="Whib"/>
    <property type="match status" value="1"/>
</dbReference>
<dbReference type="InterPro" id="IPR034768">
    <property type="entry name" value="4FE4S_WBL"/>
</dbReference>
<reference evidence="2" key="1">
    <citation type="submission" date="2020-04" db="EMBL/GenBank/DDBJ databases">
        <authorList>
            <person name="Chiriac C."/>
            <person name="Salcher M."/>
            <person name="Ghai R."/>
            <person name="Kavagutti S V."/>
        </authorList>
    </citation>
    <scope>NUCLEOTIDE SEQUENCE</scope>
</reference>
<accession>A0A6J5NEF1</accession>
<sequence>MNQNWREEAACKGADIQLFYGQRGKGKTIYNEAKKYCEVCPVLADCFRFVMEVELIPQGGMGRHGFFAGMTPLQREEYQRQRNLHVHAS</sequence>
<dbReference type="EMBL" id="LR796641">
    <property type="protein sequence ID" value="CAB4156186.1"/>
    <property type="molecule type" value="Genomic_DNA"/>
</dbReference>
<gene>
    <name evidence="2" type="ORF">UFOVP668_40</name>
</gene>
<name>A0A6J5NEF1_9CAUD</name>
<organism evidence="2">
    <name type="scientific">uncultured Caudovirales phage</name>
    <dbReference type="NCBI Taxonomy" id="2100421"/>
    <lineage>
        <taxon>Viruses</taxon>
        <taxon>Duplodnaviria</taxon>
        <taxon>Heunggongvirae</taxon>
        <taxon>Uroviricota</taxon>
        <taxon>Caudoviricetes</taxon>
        <taxon>Peduoviridae</taxon>
        <taxon>Maltschvirus</taxon>
        <taxon>Maltschvirus maltsch</taxon>
    </lineage>
</organism>
<proteinExistence type="predicted"/>
<evidence type="ECO:0000259" key="1">
    <source>
        <dbReference type="PROSITE" id="PS51674"/>
    </source>
</evidence>
<feature type="domain" description="4Fe-4S Wbl-type" evidence="1">
    <location>
        <begin position="10"/>
        <end position="77"/>
    </location>
</feature>